<reference evidence="1" key="1">
    <citation type="submission" date="2016-12" db="EMBL/GenBank/DDBJ databases">
        <title>The genomes of Aspergillus section Nigri reveals drivers in fungal speciation.</title>
        <authorList>
            <consortium name="DOE Joint Genome Institute"/>
            <person name="Vesth T.C."/>
            <person name="Nybo J."/>
            <person name="Theobald S."/>
            <person name="Brandl J."/>
            <person name="Frisvad J.C."/>
            <person name="Nielsen K.F."/>
            <person name="Lyhne E.K."/>
            <person name="Kogle M.E."/>
            <person name="Kuo A."/>
            <person name="Riley R."/>
            <person name="Clum A."/>
            <person name="Nolan M."/>
            <person name="Lipzen A."/>
            <person name="Salamov A."/>
            <person name="Henrissat B."/>
            <person name="Wiebenga A."/>
            <person name="De vries R.P."/>
            <person name="Grigoriev I.V."/>
            <person name="Mortensen U.H."/>
            <person name="Andersen M.R."/>
            <person name="Baker S.E."/>
        </authorList>
    </citation>
    <scope>NUCLEOTIDE SEQUENCE</scope>
    <source>
        <strain evidence="1">CBS 122712</strain>
    </source>
</reference>
<name>A0A317UKF2_ASPEC</name>
<dbReference type="EMBL" id="MSFU01000054">
    <property type="protein sequence ID" value="PWY61819.1"/>
    <property type="molecule type" value="Genomic_DNA"/>
</dbReference>
<dbReference type="VEuPathDB" id="FungiDB:BO83DRAFT_210682"/>
<evidence type="ECO:0000313" key="1">
    <source>
        <dbReference type="EMBL" id="PWY61819.1"/>
    </source>
</evidence>
<organism evidence="1 2">
    <name type="scientific">Aspergillus eucalypticola (strain CBS 122712 / IBT 29274)</name>
    <dbReference type="NCBI Taxonomy" id="1448314"/>
    <lineage>
        <taxon>Eukaryota</taxon>
        <taxon>Fungi</taxon>
        <taxon>Dikarya</taxon>
        <taxon>Ascomycota</taxon>
        <taxon>Pezizomycotina</taxon>
        <taxon>Eurotiomycetes</taxon>
        <taxon>Eurotiomycetidae</taxon>
        <taxon>Eurotiales</taxon>
        <taxon>Aspergillaceae</taxon>
        <taxon>Aspergillus</taxon>
        <taxon>Aspergillus subgen. Circumdati</taxon>
    </lineage>
</organism>
<accession>A0A317UKF2</accession>
<gene>
    <name evidence="1" type="ORF">BO83DRAFT_210682</name>
</gene>
<protein>
    <submittedName>
        <fullName evidence="1">Uncharacterized protein</fullName>
    </submittedName>
</protein>
<dbReference type="AlphaFoldDB" id="A0A317UKF2"/>
<keyword evidence="2" id="KW-1185">Reference proteome</keyword>
<dbReference type="RefSeq" id="XP_025381873.1">
    <property type="nucleotide sequence ID" value="XM_025526714.1"/>
</dbReference>
<dbReference type="Proteomes" id="UP000246171">
    <property type="component" value="Unassembled WGS sequence"/>
</dbReference>
<evidence type="ECO:0000313" key="2">
    <source>
        <dbReference type="Proteomes" id="UP000246171"/>
    </source>
</evidence>
<comment type="caution">
    <text evidence="1">The sequence shown here is derived from an EMBL/GenBank/DDBJ whole genome shotgun (WGS) entry which is preliminary data.</text>
</comment>
<dbReference type="GeneID" id="37048676"/>
<sequence>MRVRCSPPFIPWAGFLRKVPLLKSFFMKQTNRILTGRPVQHVFTSPSISLNSVYYGAQFFLSLFPCGGPLLGPSPVLRLARSADVLDGLGCVLFSIPLPGVWDLGLVLMIL</sequence>
<proteinExistence type="predicted"/>